<gene>
    <name evidence="2" type="ORF">L9F63_020442</name>
</gene>
<evidence type="ECO:0000256" key="1">
    <source>
        <dbReference type="SAM" id="MobiDB-lite"/>
    </source>
</evidence>
<evidence type="ECO:0000313" key="3">
    <source>
        <dbReference type="Proteomes" id="UP001233999"/>
    </source>
</evidence>
<accession>A0AAD7ZU64</accession>
<organism evidence="2 3">
    <name type="scientific">Diploptera punctata</name>
    <name type="common">Pacific beetle cockroach</name>
    <dbReference type="NCBI Taxonomy" id="6984"/>
    <lineage>
        <taxon>Eukaryota</taxon>
        <taxon>Metazoa</taxon>
        <taxon>Ecdysozoa</taxon>
        <taxon>Arthropoda</taxon>
        <taxon>Hexapoda</taxon>
        <taxon>Insecta</taxon>
        <taxon>Pterygota</taxon>
        <taxon>Neoptera</taxon>
        <taxon>Polyneoptera</taxon>
        <taxon>Dictyoptera</taxon>
        <taxon>Blattodea</taxon>
        <taxon>Blaberoidea</taxon>
        <taxon>Blaberidae</taxon>
        <taxon>Diplopterinae</taxon>
        <taxon>Diploptera</taxon>
    </lineage>
</organism>
<feature type="non-terminal residue" evidence="2">
    <location>
        <position position="1"/>
    </location>
</feature>
<dbReference type="EMBL" id="JASPKZ010007236">
    <property type="protein sequence ID" value="KAJ9585908.1"/>
    <property type="molecule type" value="Genomic_DNA"/>
</dbReference>
<feature type="region of interest" description="Disordered" evidence="1">
    <location>
        <begin position="20"/>
        <end position="71"/>
    </location>
</feature>
<dbReference type="AlphaFoldDB" id="A0AAD7ZU64"/>
<keyword evidence="3" id="KW-1185">Reference proteome</keyword>
<comment type="caution">
    <text evidence="2">The sequence shown here is derived from an EMBL/GenBank/DDBJ whole genome shotgun (WGS) entry which is preliminary data.</text>
</comment>
<proteinExistence type="predicted"/>
<evidence type="ECO:0000313" key="2">
    <source>
        <dbReference type="EMBL" id="KAJ9585908.1"/>
    </source>
</evidence>
<dbReference type="Proteomes" id="UP001233999">
    <property type="component" value="Unassembled WGS sequence"/>
</dbReference>
<protein>
    <submittedName>
        <fullName evidence="2">Uncharacterized protein</fullName>
    </submittedName>
</protein>
<sequence>ELENLSTEDVVVTSVAASVGGAGASGDLCSPPVAAMSPDDNHNHQPLVAQPDSQQSASVSPGADKSQNSESLAMNERRIFAGNDQGGAEHLGLEGLLMVEVRDGAVDGQGVGGDSEVSQVVKGAITTEGDVLEVPRRRQMLRKGLLGEEEEKILQEYLQRSDTAVIFPEPVEQGKFGSNNRILR</sequence>
<reference evidence="2" key="2">
    <citation type="submission" date="2023-05" db="EMBL/GenBank/DDBJ databases">
        <authorList>
            <person name="Fouks B."/>
        </authorList>
    </citation>
    <scope>NUCLEOTIDE SEQUENCE</scope>
    <source>
        <strain evidence="2">Stay&amp;Tobe</strain>
        <tissue evidence="2">Testes</tissue>
    </source>
</reference>
<feature type="compositionally biased region" description="Polar residues" evidence="1">
    <location>
        <begin position="51"/>
        <end position="71"/>
    </location>
</feature>
<reference evidence="2" key="1">
    <citation type="journal article" date="2023" name="IScience">
        <title>Live-bearing cockroach genome reveals convergent evolutionary mechanisms linked to viviparity in insects and beyond.</title>
        <authorList>
            <person name="Fouks B."/>
            <person name="Harrison M.C."/>
            <person name="Mikhailova A.A."/>
            <person name="Marchal E."/>
            <person name="English S."/>
            <person name="Carruthers M."/>
            <person name="Jennings E.C."/>
            <person name="Chiamaka E.L."/>
            <person name="Frigard R.A."/>
            <person name="Pippel M."/>
            <person name="Attardo G.M."/>
            <person name="Benoit J.B."/>
            <person name="Bornberg-Bauer E."/>
            <person name="Tobe S.S."/>
        </authorList>
    </citation>
    <scope>NUCLEOTIDE SEQUENCE</scope>
    <source>
        <strain evidence="2">Stay&amp;Tobe</strain>
    </source>
</reference>
<name>A0AAD7ZU64_DIPPU</name>